<evidence type="ECO:0000313" key="3">
    <source>
        <dbReference type="Proteomes" id="UP001156702"/>
    </source>
</evidence>
<feature type="region of interest" description="Disordered" evidence="1">
    <location>
        <begin position="47"/>
        <end position="75"/>
    </location>
</feature>
<feature type="compositionally biased region" description="Basic and acidic residues" evidence="1">
    <location>
        <begin position="59"/>
        <end position="69"/>
    </location>
</feature>
<organism evidence="2 3">
    <name type="scientific">Shinella yambaruensis</name>
    <dbReference type="NCBI Taxonomy" id="415996"/>
    <lineage>
        <taxon>Bacteria</taxon>
        <taxon>Pseudomonadati</taxon>
        <taxon>Pseudomonadota</taxon>
        <taxon>Alphaproteobacteria</taxon>
        <taxon>Hyphomicrobiales</taxon>
        <taxon>Rhizobiaceae</taxon>
        <taxon>Shinella</taxon>
    </lineage>
</organism>
<proteinExistence type="predicted"/>
<gene>
    <name evidence="2" type="ORF">GCM10007923_09520</name>
</gene>
<protein>
    <submittedName>
        <fullName evidence="2">Uncharacterized protein</fullName>
    </submittedName>
</protein>
<sequence>MKSGTVFTAGKFWPELPGVDLMADGKRILTVSEQWLRDNVESIRFSIEPPKSEAPAEIQEPRWKRRPDPYRGGSF</sequence>
<accession>A0ABQ5ZGL6</accession>
<dbReference type="Proteomes" id="UP001156702">
    <property type="component" value="Unassembled WGS sequence"/>
</dbReference>
<evidence type="ECO:0000313" key="2">
    <source>
        <dbReference type="EMBL" id="GLR49747.1"/>
    </source>
</evidence>
<dbReference type="EMBL" id="BSOP01000005">
    <property type="protein sequence ID" value="GLR49747.1"/>
    <property type="molecule type" value="Genomic_DNA"/>
</dbReference>
<reference evidence="3" key="1">
    <citation type="journal article" date="2019" name="Int. J. Syst. Evol. Microbiol.">
        <title>The Global Catalogue of Microorganisms (GCM) 10K type strain sequencing project: providing services to taxonomists for standard genome sequencing and annotation.</title>
        <authorList>
            <consortium name="The Broad Institute Genomics Platform"/>
            <consortium name="The Broad Institute Genome Sequencing Center for Infectious Disease"/>
            <person name="Wu L."/>
            <person name="Ma J."/>
        </authorList>
    </citation>
    <scope>NUCLEOTIDE SEQUENCE [LARGE SCALE GENOMIC DNA]</scope>
    <source>
        <strain evidence="3">NBRC 102122</strain>
    </source>
</reference>
<name>A0ABQ5ZGL6_9HYPH</name>
<comment type="caution">
    <text evidence="2">The sequence shown here is derived from an EMBL/GenBank/DDBJ whole genome shotgun (WGS) entry which is preliminary data.</text>
</comment>
<keyword evidence="3" id="KW-1185">Reference proteome</keyword>
<evidence type="ECO:0000256" key="1">
    <source>
        <dbReference type="SAM" id="MobiDB-lite"/>
    </source>
</evidence>